<proteinExistence type="predicted"/>
<reference evidence="1" key="2">
    <citation type="submission" date="2023-04" db="EMBL/GenBank/DDBJ databases">
        <authorList>
            <person name="Bruccoleri R.E."/>
            <person name="Oakeley E.J."/>
            <person name="Faust A.-M."/>
            <person name="Dessus-Babus S."/>
            <person name="Altorfer M."/>
            <person name="Burckhardt D."/>
            <person name="Oertli M."/>
            <person name="Naumann U."/>
            <person name="Petersen F."/>
            <person name="Wong J."/>
        </authorList>
    </citation>
    <scope>NUCLEOTIDE SEQUENCE</scope>
    <source>
        <strain evidence="1">GSM-AAB239-AS_SAM_17_03QT</strain>
        <tissue evidence="1">Leaf</tissue>
    </source>
</reference>
<dbReference type="Proteomes" id="UP001140949">
    <property type="component" value="Unassembled WGS sequence"/>
</dbReference>
<organism evidence="1 2">
    <name type="scientific">Iris pallida</name>
    <name type="common">Sweet iris</name>
    <dbReference type="NCBI Taxonomy" id="29817"/>
    <lineage>
        <taxon>Eukaryota</taxon>
        <taxon>Viridiplantae</taxon>
        <taxon>Streptophyta</taxon>
        <taxon>Embryophyta</taxon>
        <taxon>Tracheophyta</taxon>
        <taxon>Spermatophyta</taxon>
        <taxon>Magnoliopsida</taxon>
        <taxon>Liliopsida</taxon>
        <taxon>Asparagales</taxon>
        <taxon>Iridaceae</taxon>
        <taxon>Iridoideae</taxon>
        <taxon>Irideae</taxon>
        <taxon>Iris</taxon>
    </lineage>
</organism>
<gene>
    <name evidence="1" type="ORF">M6B38_145455</name>
</gene>
<dbReference type="AlphaFoldDB" id="A0AAX6FAY9"/>
<keyword evidence="2" id="KW-1185">Reference proteome</keyword>
<evidence type="ECO:0000313" key="1">
    <source>
        <dbReference type="EMBL" id="KAJ6813105.1"/>
    </source>
</evidence>
<dbReference type="EMBL" id="JANAVB010030816">
    <property type="protein sequence ID" value="KAJ6813105.1"/>
    <property type="molecule type" value="Genomic_DNA"/>
</dbReference>
<sequence length="46" mass="5342">MMVISSFKDNIMPQHFSNSFLFESHFDVHVLPLLFLSSLKDTILSK</sequence>
<name>A0AAX6FAY9_IRIPA</name>
<reference evidence="1" key="1">
    <citation type="journal article" date="2023" name="GigaByte">
        <title>Genome assembly of the bearded iris, Iris pallida Lam.</title>
        <authorList>
            <person name="Bruccoleri R.E."/>
            <person name="Oakeley E.J."/>
            <person name="Faust A.M.E."/>
            <person name="Altorfer M."/>
            <person name="Dessus-Babus S."/>
            <person name="Burckhardt D."/>
            <person name="Oertli M."/>
            <person name="Naumann U."/>
            <person name="Petersen F."/>
            <person name="Wong J."/>
        </authorList>
    </citation>
    <scope>NUCLEOTIDE SEQUENCE</scope>
    <source>
        <strain evidence="1">GSM-AAB239-AS_SAM_17_03QT</strain>
    </source>
</reference>
<protein>
    <submittedName>
        <fullName evidence="1">Chlorophyll(Ide) b reductase NYC1, chloroplastic</fullName>
    </submittedName>
</protein>
<comment type="caution">
    <text evidence="1">The sequence shown here is derived from an EMBL/GenBank/DDBJ whole genome shotgun (WGS) entry which is preliminary data.</text>
</comment>
<accession>A0AAX6FAY9</accession>
<evidence type="ECO:0000313" key="2">
    <source>
        <dbReference type="Proteomes" id="UP001140949"/>
    </source>
</evidence>